<dbReference type="GO" id="GO:0000287">
    <property type="term" value="F:magnesium ion binding"/>
    <property type="evidence" value="ECO:0007669"/>
    <property type="project" value="UniProtKB-ARBA"/>
</dbReference>
<dbReference type="PANTHER" id="PTHR47514">
    <property type="entry name" value="TRANSKETOLASE N-TERMINAL SECTION-RELATED"/>
    <property type="match status" value="1"/>
</dbReference>
<organism evidence="5 6">
    <name type="scientific">Rathayibacter caricis DSM 15933</name>
    <dbReference type="NCBI Taxonomy" id="1328867"/>
    <lineage>
        <taxon>Bacteria</taxon>
        <taxon>Bacillati</taxon>
        <taxon>Actinomycetota</taxon>
        <taxon>Actinomycetes</taxon>
        <taxon>Micrococcales</taxon>
        <taxon>Microbacteriaceae</taxon>
        <taxon>Rathayibacter</taxon>
    </lineage>
</organism>
<dbReference type="PANTHER" id="PTHR47514:SF1">
    <property type="entry name" value="TRANSKETOLASE N-TERMINAL SECTION-RELATED"/>
    <property type="match status" value="1"/>
</dbReference>
<evidence type="ECO:0000256" key="2">
    <source>
        <dbReference type="ARBA" id="ARBA00007131"/>
    </source>
</evidence>
<reference evidence="5 6" key="1">
    <citation type="submission" date="2018-03" db="EMBL/GenBank/DDBJ databases">
        <title>Bacteriophage NCPPB3778 and a type I-E CRISPR drive the evolution of the US Biological Select Agent, Rathayibacter toxicus.</title>
        <authorList>
            <person name="Davis E.W.II."/>
            <person name="Tabima J.F."/>
            <person name="Weisberg A.J."/>
            <person name="Dantas Lopes L."/>
            <person name="Wiseman M.S."/>
            <person name="Wiseman M.S."/>
            <person name="Pupko T."/>
            <person name="Belcher M.S."/>
            <person name="Sechler A.J."/>
            <person name="Tancos M.A."/>
            <person name="Schroeder B.K."/>
            <person name="Murray T.D."/>
            <person name="Luster D.G."/>
            <person name="Schneider W.L."/>
            <person name="Rogers E."/>
            <person name="Andreote F.D."/>
            <person name="Grunwald N.J."/>
            <person name="Putnam M.L."/>
            <person name="Chang J.H."/>
        </authorList>
    </citation>
    <scope>NUCLEOTIDE SEQUENCE [LARGE SCALE GENOMIC DNA]</scope>
    <source>
        <strain evidence="5 6">DSM 15933</strain>
    </source>
</reference>
<proteinExistence type="inferred from homology"/>
<dbReference type="InterPro" id="IPR005474">
    <property type="entry name" value="Transketolase_N"/>
</dbReference>
<protein>
    <submittedName>
        <fullName evidence="5">Transketolase</fullName>
    </submittedName>
</protein>
<comment type="similarity">
    <text evidence="2">Belongs to the transketolase family.</text>
</comment>
<sequence length="292" mass="31563">MLEADTGQLARWRELTSELAQAPADVRDRLLDERARHTRRDIVRMIDTAGLGHIGGDFSVTDILTTLFNSTLRIDPSDPAKPGRDRFILSKGHCAAALYATLASCGYFSPSELTTFMAPLSALNGHPNRNKVPGVETNTGPLGHGLPVAVGQALAAKLSEDGSRVFAVMGDGEMQEGSNWEALMTAAHYGLDNLTAIVDRNRLQQGARTEDTSSLDPLDEKLLAFGFELRIIDGHDWGQLLEAFGPSTTGKPVAVIANTIKGKGVSFIEDRVEWHHKVPSAEQVVLALEELA</sequence>
<evidence type="ECO:0000256" key="3">
    <source>
        <dbReference type="ARBA" id="ARBA00023052"/>
    </source>
</evidence>
<feature type="domain" description="Transketolase N-terminal" evidence="4">
    <location>
        <begin position="43"/>
        <end position="276"/>
    </location>
</feature>
<dbReference type="Gene3D" id="3.40.50.970">
    <property type="match status" value="1"/>
</dbReference>
<keyword evidence="6" id="KW-1185">Reference proteome</keyword>
<comment type="caution">
    <text evidence="5">The sequence shown here is derived from an EMBL/GenBank/DDBJ whole genome shotgun (WGS) entry which is preliminary data.</text>
</comment>
<dbReference type="AlphaFoldDB" id="A0A2T4UQK6"/>
<evidence type="ECO:0000313" key="5">
    <source>
        <dbReference type="EMBL" id="PTL71812.1"/>
    </source>
</evidence>
<name>A0A2T4UQK6_9MICO</name>
<dbReference type="RefSeq" id="WP_107573630.1">
    <property type="nucleotide sequence ID" value="NZ_PZPL01000001.1"/>
</dbReference>
<dbReference type="EMBL" id="PZPL01000001">
    <property type="protein sequence ID" value="PTL71812.1"/>
    <property type="molecule type" value="Genomic_DNA"/>
</dbReference>
<evidence type="ECO:0000259" key="4">
    <source>
        <dbReference type="Pfam" id="PF00456"/>
    </source>
</evidence>
<dbReference type="SUPFAM" id="SSF52518">
    <property type="entry name" value="Thiamin diphosphate-binding fold (THDP-binding)"/>
    <property type="match status" value="1"/>
</dbReference>
<keyword evidence="3" id="KW-0786">Thiamine pyrophosphate</keyword>
<dbReference type="CDD" id="cd02012">
    <property type="entry name" value="TPP_TK"/>
    <property type="match status" value="1"/>
</dbReference>
<evidence type="ECO:0000256" key="1">
    <source>
        <dbReference type="ARBA" id="ARBA00001964"/>
    </source>
</evidence>
<comment type="cofactor">
    <cofactor evidence="1">
        <name>thiamine diphosphate</name>
        <dbReference type="ChEBI" id="CHEBI:58937"/>
    </cofactor>
</comment>
<evidence type="ECO:0000313" key="6">
    <source>
        <dbReference type="Proteomes" id="UP000241085"/>
    </source>
</evidence>
<accession>A0A2T4UQK6</accession>
<dbReference type="Proteomes" id="UP000241085">
    <property type="component" value="Unassembled WGS sequence"/>
</dbReference>
<dbReference type="InterPro" id="IPR029061">
    <property type="entry name" value="THDP-binding"/>
</dbReference>
<gene>
    <name evidence="5" type="ORF">C1I63_02435</name>
</gene>
<dbReference type="Pfam" id="PF00456">
    <property type="entry name" value="Transketolase_N"/>
    <property type="match status" value="1"/>
</dbReference>